<accession>A0A0A0HWR7</accession>
<sequence length="234" mass="25934">MSDYILEVKGLTKKFRSQVAVNNVSISIRKNSVYGLLGPNGAGKSTILKMITGIMKPSSGEILFEDHLWTRKDLKDIGALIEEPAIYPNLTARENLKAASTLYGLPKERVEEVLDIIGLRQAEKKKVRNFSMGMKQRLGLGMAIINNPKLLILDEPTNGLDPIGIEELRELIRSFPAMGITVILSSHILSEVAQVADKVGIISNGIIGYDGELSKEDDLEYLFKEIIKRNRGEN</sequence>
<dbReference type="Pfam" id="PF00005">
    <property type="entry name" value="ABC_tran"/>
    <property type="match status" value="1"/>
</dbReference>
<dbReference type="EMBL" id="JENJ01000117">
    <property type="protein sequence ID" value="KGM92808.1"/>
    <property type="molecule type" value="Genomic_DNA"/>
</dbReference>
<evidence type="ECO:0000259" key="5">
    <source>
        <dbReference type="PROSITE" id="PS50893"/>
    </source>
</evidence>
<dbReference type="GO" id="GO:0016887">
    <property type="term" value="F:ATP hydrolysis activity"/>
    <property type="evidence" value="ECO:0007669"/>
    <property type="project" value="InterPro"/>
</dbReference>
<protein>
    <submittedName>
        <fullName evidence="6">Lantibiotic ABC transporter ATP-binding protein</fullName>
    </submittedName>
</protein>
<comment type="caution">
    <text evidence="6">The sequence shown here is derived from an EMBL/GenBank/DDBJ whole genome shotgun (WGS) entry which is preliminary data.</text>
</comment>
<dbReference type="RefSeq" id="WP_018579539.1">
    <property type="nucleotide sequence ID" value="NZ_JENJ01000117.1"/>
</dbReference>
<dbReference type="InterPro" id="IPR003593">
    <property type="entry name" value="AAA+_ATPase"/>
</dbReference>
<evidence type="ECO:0000256" key="3">
    <source>
        <dbReference type="ARBA" id="ARBA00022741"/>
    </source>
</evidence>
<dbReference type="CDD" id="cd03268">
    <property type="entry name" value="ABC_BcrA_bacitracin_resist"/>
    <property type="match status" value="1"/>
</dbReference>
<dbReference type="SUPFAM" id="SSF52540">
    <property type="entry name" value="P-loop containing nucleoside triphosphate hydrolases"/>
    <property type="match status" value="1"/>
</dbReference>
<feature type="domain" description="ABC transporter" evidence="5">
    <location>
        <begin position="6"/>
        <end position="229"/>
    </location>
</feature>
<reference evidence="6 7" key="1">
    <citation type="submission" date="2014-01" db="EMBL/GenBank/DDBJ databases">
        <title>Plasmidome dynamics in the species complex Clostridium novyi sensu lato converts strains of independent lineages into distinctly different pathogens.</title>
        <authorList>
            <person name="Skarin H."/>
            <person name="Segerman B."/>
        </authorList>
    </citation>
    <scope>NUCLEOTIDE SEQUENCE [LARGE SCALE GENOMIC DNA]</scope>
    <source>
        <strain evidence="6 7">4552</strain>
    </source>
</reference>
<evidence type="ECO:0000313" key="6">
    <source>
        <dbReference type="EMBL" id="KGM92808.1"/>
    </source>
</evidence>
<dbReference type="InterPro" id="IPR022501">
    <property type="entry name" value="ABC_Gallidermin_ATP-bd"/>
</dbReference>
<dbReference type="OrthoDB" id="9809205at2"/>
<dbReference type="SMART" id="SM00382">
    <property type="entry name" value="AAA"/>
    <property type="match status" value="1"/>
</dbReference>
<dbReference type="PANTHER" id="PTHR43335:SF4">
    <property type="entry name" value="ABC TRANSPORTER, ATP-BINDING PROTEIN"/>
    <property type="match status" value="1"/>
</dbReference>
<name>A0A0A0HWR7_CLONO</name>
<dbReference type="NCBIfam" id="TIGR03740">
    <property type="entry name" value="galliderm_ABC"/>
    <property type="match status" value="1"/>
</dbReference>
<evidence type="ECO:0000256" key="2">
    <source>
        <dbReference type="ARBA" id="ARBA00022448"/>
    </source>
</evidence>
<dbReference type="AlphaFoldDB" id="A0A0A0HWR7"/>
<keyword evidence="3" id="KW-0547">Nucleotide-binding</keyword>
<comment type="similarity">
    <text evidence="1">Belongs to the ABC transporter superfamily.</text>
</comment>
<dbReference type="Gene3D" id="3.40.50.300">
    <property type="entry name" value="P-loop containing nucleotide triphosphate hydrolases"/>
    <property type="match status" value="1"/>
</dbReference>
<gene>
    <name evidence="6" type="ORF">Z968_12765</name>
</gene>
<proteinExistence type="inferred from homology"/>
<keyword evidence="2" id="KW-0813">Transport</keyword>
<evidence type="ECO:0000256" key="1">
    <source>
        <dbReference type="ARBA" id="ARBA00005417"/>
    </source>
</evidence>
<evidence type="ECO:0000313" key="7">
    <source>
        <dbReference type="Proteomes" id="UP000030012"/>
    </source>
</evidence>
<evidence type="ECO:0000256" key="4">
    <source>
        <dbReference type="ARBA" id="ARBA00022840"/>
    </source>
</evidence>
<dbReference type="GO" id="GO:0005524">
    <property type="term" value="F:ATP binding"/>
    <property type="evidence" value="ECO:0007669"/>
    <property type="project" value="UniProtKB-KW"/>
</dbReference>
<dbReference type="Proteomes" id="UP000030012">
    <property type="component" value="Unassembled WGS sequence"/>
</dbReference>
<organism evidence="6 7">
    <name type="scientific">Clostridium novyi A str. 4552</name>
    <dbReference type="NCBI Taxonomy" id="1444289"/>
    <lineage>
        <taxon>Bacteria</taxon>
        <taxon>Bacillati</taxon>
        <taxon>Bacillota</taxon>
        <taxon>Clostridia</taxon>
        <taxon>Eubacteriales</taxon>
        <taxon>Clostridiaceae</taxon>
        <taxon>Clostridium</taxon>
    </lineage>
</organism>
<dbReference type="InterPro" id="IPR027417">
    <property type="entry name" value="P-loop_NTPase"/>
</dbReference>
<dbReference type="InterPro" id="IPR003439">
    <property type="entry name" value="ABC_transporter-like_ATP-bd"/>
</dbReference>
<keyword evidence="4 6" id="KW-0067">ATP-binding</keyword>
<dbReference type="PANTHER" id="PTHR43335">
    <property type="entry name" value="ABC TRANSPORTER, ATP-BINDING PROTEIN"/>
    <property type="match status" value="1"/>
</dbReference>
<dbReference type="PROSITE" id="PS50893">
    <property type="entry name" value="ABC_TRANSPORTER_2"/>
    <property type="match status" value="1"/>
</dbReference>